<sequence length="108" mass="11540">MFEANDSEGNHHWNLFGLGAGRARAIYRHLSRHTGTGVNGSRARAPGVTSWRDPWGGRPAGGQEGGQGPAPLARTGLRARARRRELTKSLAAQATGEPERPTLYGRAG</sequence>
<dbReference type="Proteomes" id="UP000234474">
    <property type="component" value="Unassembled WGS sequence"/>
</dbReference>
<dbReference type="GeneID" id="36532685"/>
<dbReference type="AlphaFoldDB" id="A0A2I1BS71"/>
<evidence type="ECO:0000313" key="2">
    <source>
        <dbReference type="EMBL" id="PKX88239.1"/>
    </source>
</evidence>
<comment type="caution">
    <text evidence="2">The sequence shown here is derived from an EMBL/GenBank/DDBJ whole genome shotgun (WGS) entry which is preliminary data.</text>
</comment>
<dbReference type="EMBL" id="MSZS01000029">
    <property type="protein sequence ID" value="PKX88239.1"/>
    <property type="molecule type" value="Genomic_DNA"/>
</dbReference>
<feature type="compositionally biased region" description="Gly residues" evidence="1">
    <location>
        <begin position="58"/>
        <end position="68"/>
    </location>
</feature>
<evidence type="ECO:0000313" key="3">
    <source>
        <dbReference type="Proteomes" id="UP000234474"/>
    </source>
</evidence>
<keyword evidence="3" id="KW-1185">Reference proteome</keyword>
<name>A0A2I1BS71_ASPN1</name>
<feature type="region of interest" description="Disordered" evidence="1">
    <location>
        <begin position="34"/>
        <end position="108"/>
    </location>
</feature>
<evidence type="ECO:0000256" key="1">
    <source>
        <dbReference type="SAM" id="MobiDB-lite"/>
    </source>
</evidence>
<dbReference type="RefSeq" id="XP_024676834.1">
    <property type="nucleotide sequence ID" value="XM_024825360.1"/>
</dbReference>
<reference evidence="3" key="1">
    <citation type="journal article" date="2018" name="Proc. Natl. Acad. Sci. U.S.A.">
        <title>Linking secondary metabolites to gene clusters through genome sequencing of six diverse Aspergillus species.</title>
        <authorList>
            <person name="Kaerboelling I."/>
            <person name="Vesth T.C."/>
            <person name="Frisvad J.C."/>
            <person name="Nybo J.L."/>
            <person name="Theobald S."/>
            <person name="Kuo A."/>
            <person name="Bowyer P."/>
            <person name="Matsuda Y."/>
            <person name="Mondo S."/>
            <person name="Lyhne E.K."/>
            <person name="Kogle M.E."/>
            <person name="Clum A."/>
            <person name="Lipzen A."/>
            <person name="Salamov A."/>
            <person name="Ngan C.Y."/>
            <person name="Daum C."/>
            <person name="Chiniquy J."/>
            <person name="Barry K."/>
            <person name="LaButti K."/>
            <person name="Haridas S."/>
            <person name="Simmons B.A."/>
            <person name="Magnuson J.K."/>
            <person name="Mortensen U.H."/>
            <person name="Larsen T.O."/>
            <person name="Grigoriev I.V."/>
            <person name="Baker S.E."/>
            <person name="Andersen M.R."/>
        </authorList>
    </citation>
    <scope>NUCLEOTIDE SEQUENCE [LARGE SCALE GENOMIC DNA]</scope>
    <source>
        <strain evidence="3">IBT 16806</strain>
    </source>
</reference>
<protein>
    <submittedName>
        <fullName evidence="2">Uncharacterized protein</fullName>
    </submittedName>
</protein>
<proteinExistence type="predicted"/>
<dbReference type="VEuPathDB" id="FungiDB:P174DRAFT_426155"/>
<gene>
    <name evidence="2" type="ORF">P174DRAFT_426155</name>
</gene>
<accession>A0A2I1BS71</accession>
<organism evidence="2 3">
    <name type="scientific">Aspergillus novofumigatus (strain IBT 16806)</name>
    <dbReference type="NCBI Taxonomy" id="1392255"/>
    <lineage>
        <taxon>Eukaryota</taxon>
        <taxon>Fungi</taxon>
        <taxon>Dikarya</taxon>
        <taxon>Ascomycota</taxon>
        <taxon>Pezizomycotina</taxon>
        <taxon>Eurotiomycetes</taxon>
        <taxon>Eurotiomycetidae</taxon>
        <taxon>Eurotiales</taxon>
        <taxon>Aspergillaceae</taxon>
        <taxon>Aspergillus</taxon>
        <taxon>Aspergillus subgen. Fumigati</taxon>
    </lineage>
</organism>